<dbReference type="OrthoDB" id="1936608at2759"/>
<dbReference type="EMBL" id="SMMG02000002">
    <property type="protein sequence ID" value="KAA3484334.1"/>
    <property type="molecule type" value="Genomic_DNA"/>
</dbReference>
<comment type="caution">
    <text evidence="1">The sequence shown here is derived from an EMBL/GenBank/DDBJ whole genome shotgun (WGS) entry which is preliminary data.</text>
</comment>
<name>A0A5B6WT77_9ROSI</name>
<accession>A0A5B6WT77</accession>
<evidence type="ECO:0000313" key="1">
    <source>
        <dbReference type="EMBL" id="KAA3484334.1"/>
    </source>
</evidence>
<keyword evidence="1" id="KW-0808">Transferase</keyword>
<gene>
    <name evidence="1" type="ORF">EPI10_006423</name>
</gene>
<proteinExistence type="predicted"/>
<dbReference type="AlphaFoldDB" id="A0A5B6WT77"/>
<organism evidence="1 2">
    <name type="scientific">Gossypium australe</name>
    <dbReference type="NCBI Taxonomy" id="47621"/>
    <lineage>
        <taxon>Eukaryota</taxon>
        <taxon>Viridiplantae</taxon>
        <taxon>Streptophyta</taxon>
        <taxon>Embryophyta</taxon>
        <taxon>Tracheophyta</taxon>
        <taxon>Spermatophyta</taxon>
        <taxon>Magnoliopsida</taxon>
        <taxon>eudicotyledons</taxon>
        <taxon>Gunneridae</taxon>
        <taxon>Pentapetalae</taxon>
        <taxon>rosids</taxon>
        <taxon>malvids</taxon>
        <taxon>Malvales</taxon>
        <taxon>Malvaceae</taxon>
        <taxon>Malvoideae</taxon>
        <taxon>Gossypium</taxon>
    </lineage>
</organism>
<sequence length="149" mass="17205">MALKVDMSKTYDRVEWEFFRAMMERIGERLSSLMRLESRRGEIKGAKASRRSIQISHLLFPDDCILFKEATPCGTKSLKNILKVYESCSSQCVNFEKSTVFYSNNMNEVDKQLVSKVLGELEALIAKYWWQRGQGVREYTGVAREKCVG</sequence>
<protein>
    <submittedName>
        <fullName evidence="1">Reverse transcriptase</fullName>
    </submittedName>
</protein>
<dbReference type="Proteomes" id="UP000325315">
    <property type="component" value="Unassembled WGS sequence"/>
</dbReference>
<evidence type="ECO:0000313" key="2">
    <source>
        <dbReference type="Proteomes" id="UP000325315"/>
    </source>
</evidence>
<keyword evidence="1" id="KW-0548">Nucleotidyltransferase</keyword>
<dbReference type="GO" id="GO:0003964">
    <property type="term" value="F:RNA-directed DNA polymerase activity"/>
    <property type="evidence" value="ECO:0007669"/>
    <property type="project" value="UniProtKB-KW"/>
</dbReference>
<keyword evidence="1" id="KW-0695">RNA-directed DNA polymerase</keyword>
<keyword evidence="2" id="KW-1185">Reference proteome</keyword>
<reference evidence="2" key="1">
    <citation type="journal article" date="2019" name="Plant Biotechnol. J.">
        <title>Genome sequencing of the Australian wild diploid species Gossypium australe highlights disease resistance and delayed gland morphogenesis.</title>
        <authorList>
            <person name="Cai Y."/>
            <person name="Cai X."/>
            <person name="Wang Q."/>
            <person name="Wang P."/>
            <person name="Zhang Y."/>
            <person name="Cai C."/>
            <person name="Xu Y."/>
            <person name="Wang K."/>
            <person name="Zhou Z."/>
            <person name="Wang C."/>
            <person name="Geng S."/>
            <person name="Li B."/>
            <person name="Dong Q."/>
            <person name="Hou Y."/>
            <person name="Wang H."/>
            <person name="Ai P."/>
            <person name="Liu Z."/>
            <person name="Yi F."/>
            <person name="Sun M."/>
            <person name="An G."/>
            <person name="Cheng J."/>
            <person name="Zhang Y."/>
            <person name="Shi Q."/>
            <person name="Xie Y."/>
            <person name="Shi X."/>
            <person name="Chang Y."/>
            <person name="Huang F."/>
            <person name="Chen Y."/>
            <person name="Hong S."/>
            <person name="Mi L."/>
            <person name="Sun Q."/>
            <person name="Zhang L."/>
            <person name="Zhou B."/>
            <person name="Peng R."/>
            <person name="Zhang X."/>
            <person name="Liu F."/>
        </authorList>
    </citation>
    <scope>NUCLEOTIDE SEQUENCE [LARGE SCALE GENOMIC DNA]</scope>
    <source>
        <strain evidence="2">cv. PA1801</strain>
    </source>
</reference>